<reference evidence="2" key="1">
    <citation type="submission" date="2020-01" db="EMBL/GenBank/DDBJ databases">
        <title>Development of genomics and gene disruption for Polysphondylium violaceum indicates a role for the polyketide synthase stlB in stalk morphogenesis.</title>
        <authorList>
            <person name="Narita B."/>
            <person name="Kawabe Y."/>
            <person name="Kin K."/>
            <person name="Saito T."/>
            <person name="Gibbs R."/>
            <person name="Kuspa A."/>
            <person name="Muzny D."/>
            <person name="Queller D."/>
            <person name="Richards S."/>
            <person name="Strassman J."/>
            <person name="Sucgang R."/>
            <person name="Worley K."/>
            <person name="Schaap P."/>
        </authorList>
    </citation>
    <scope>NUCLEOTIDE SEQUENCE</scope>
    <source>
        <strain evidence="2">QSvi11</strain>
    </source>
</reference>
<proteinExistence type="predicted"/>
<accession>A0A8J4Q0H2</accession>
<evidence type="ECO:0000313" key="3">
    <source>
        <dbReference type="Proteomes" id="UP000695562"/>
    </source>
</evidence>
<feature type="region of interest" description="Disordered" evidence="1">
    <location>
        <begin position="1"/>
        <end position="41"/>
    </location>
</feature>
<feature type="compositionally biased region" description="Basic and acidic residues" evidence="1">
    <location>
        <begin position="13"/>
        <end position="30"/>
    </location>
</feature>
<evidence type="ECO:0000256" key="1">
    <source>
        <dbReference type="SAM" id="MobiDB-lite"/>
    </source>
</evidence>
<gene>
    <name evidence="2" type="ORF">CYY_001050</name>
</gene>
<protein>
    <submittedName>
        <fullName evidence="2">Uncharacterized protein</fullName>
    </submittedName>
</protein>
<dbReference type="AlphaFoldDB" id="A0A8J4Q0H2"/>
<keyword evidence="3" id="KW-1185">Reference proteome</keyword>
<sequence>MGIYSYLGNNDMGWEKKKGADSHATPRPEKQTQMNKIRETNTTQFLVPPVSALKIDVHGDVNKGGNKSRNVSFNGR</sequence>
<feature type="compositionally biased region" description="Polar residues" evidence="1">
    <location>
        <begin position="31"/>
        <end position="41"/>
    </location>
</feature>
<dbReference type="OrthoDB" id="14083at2759"/>
<name>A0A8J4Q0H2_9MYCE</name>
<organism evidence="2 3">
    <name type="scientific">Polysphondylium violaceum</name>
    <dbReference type="NCBI Taxonomy" id="133409"/>
    <lineage>
        <taxon>Eukaryota</taxon>
        <taxon>Amoebozoa</taxon>
        <taxon>Evosea</taxon>
        <taxon>Eumycetozoa</taxon>
        <taxon>Dictyostelia</taxon>
        <taxon>Dictyosteliales</taxon>
        <taxon>Dictyosteliaceae</taxon>
        <taxon>Polysphondylium</taxon>
    </lineage>
</organism>
<comment type="caution">
    <text evidence="2">The sequence shown here is derived from an EMBL/GenBank/DDBJ whole genome shotgun (WGS) entry which is preliminary data.</text>
</comment>
<dbReference type="Proteomes" id="UP000695562">
    <property type="component" value="Unassembled WGS sequence"/>
</dbReference>
<dbReference type="EMBL" id="AJWJ01000023">
    <property type="protein sequence ID" value="KAF2077663.1"/>
    <property type="molecule type" value="Genomic_DNA"/>
</dbReference>
<evidence type="ECO:0000313" key="2">
    <source>
        <dbReference type="EMBL" id="KAF2077663.1"/>
    </source>
</evidence>